<comment type="function">
    <text evidence="5">Involved in nucleotide metabolism via production of dUMP, the immediate precursor of thymidine nucleotides, and decreases the intracellular concentration of dUTP so that uracil cannot be incorporated into DNA.</text>
</comment>
<evidence type="ECO:0000256" key="1">
    <source>
        <dbReference type="ARBA" id="ARBA00005142"/>
    </source>
</evidence>
<comment type="caution">
    <text evidence="7">The sequence shown here is derived from an EMBL/GenBank/DDBJ whole genome shotgun (WGS) entry which is preliminary data.</text>
</comment>
<accession>A0A8X6NRD2</accession>
<comment type="pathway">
    <text evidence="1 5">Pyrimidine metabolism; dUMP biosynthesis; dUMP from dCTP (dUTP route): step 2/2.</text>
</comment>
<feature type="domain" description="dUTPase-like" evidence="6">
    <location>
        <begin position="36"/>
        <end position="159"/>
    </location>
</feature>
<keyword evidence="5" id="KW-0479">Metal-binding</keyword>
<evidence type="ECO:0000256" key="2">
    <source>
        <dbReference type="ARBA" id="ARBA00006581"/>
    </source>
</evidence>
<dbReference type="Gene3D" id="2.70.40.10">
    <property type="match status" value="1"/>
</dbReference>
<evidence type="ECO:0000256" key="5">
    <source>
        <dbReference type="RuleBase" id="RU367024"/>
    </source>
</evidence>
<dbReference type="GO" id="GO:0006226">
    <property type="term" value="P:dUMP biosynthetic process"/>
    <property type="evidence" value="ECO:0007669"/>
    <property type="project" value="UniProtKB-UniRule"/>
</dbReference>
<evidence type="ECO:0000256" key="3">
    <source>
        <dbReference type="ARBA" id="ARBA00022801"/>
    </source>
</evidence>
<keyword evidence="4 5" id="KW-0546">Nucleotide metabolism</keyword>
<dbReference type="InterPro" id="IPR036157">
    <property type="entry name" value="dUTPase-like_sf"/>
</dbReference>
<dbReference type="SUPFAM" id="SSF51283">
    <property type="entry name" value="dUTPase-like"/>
    <property type="match status" value="1"/>
</dbReference>
<dbReference type="Proteomes" id="UP000887013">
    <property type="component" value="Unassembled WGS sequence"/>
</dbReference>
<gene>
    <name evidence="7" type="primary">AVEN_202090_1</name>
    <name evidence="7" type="ORF">NPIL_257871</name>
</gene>
<dbReference type="PANTHER" id="PTHR11241">
    <property type="entry name" value="DEOXYURIDINE 5'-TRIPHOSPHATE NUCLEOTIDOHYDROLASE"/>
    <property type="match status" value="1"/>
</dbReference>
<organism evidence="7 8">
    <name type="scientific">Nephila pilipes</name>
    <name type="common">Giant wood spider</name>
    <name type="synonym">Nephila maculata</name>
    <dbReference type="NCBI Taxonomy" id="299642"/>
    <lineage>
        <taxon>Eukaryota</taxon>
        <taxon>Metazoa</taxon>
        <taxon>Ecdysozoa</taxon>
        <taxon>Arthropoda</taxon>
        <taxon>Chelicerata</taxon>
        <taxon>Arachnida</taxon>
        <taxon>Araneae</taxon>
        <taxon>Araneomorphae</taxon>
        <taxon>Entelegynae</taxon>
        <taxon>Araneoidea</taxon>
        <taxon>Nephilidae</taxon>
        <taxon>Nephila</taxon>
    </lineage>
</organism>
<comment type="cofactor">
    <cofactor evidence="5">
        <name>Mg(2+)</name>
        <dbReference type="ChEBI" id="CHEBI:18420"/>
    </cofactor>
</comment>
<keyword evidence="5" id="KW-0460">Magnesium</keyword>
<comment type="catalytic activity">
    <reaction evidence="5">
        <text>dUTP + H2O = dUMP + diphosphate + H(+)</text>
        <dbReference type="Rhea" id="RHEA:10248"/>
        <dbReference type="ChEBI" id="CHEBI:15377"/>
        <dbReference type="ChEBI" id="CHEBI:15378"/>
        <dbReference type="ChEBI" id="CHEBI:33019"/>
        <dbReference type="ChEBI" id="CHEBI:61555"/>
        <dbReference type="ChEBI" id="CHEBI:246422"/>
        <dbReference type="EC" id="3.6.1.23"/>
    </reaction>
</comment>
<dbReference type="EMBL" id="BMAW01012855">
    <property type="protein sequence ID" value="GFT30762.1"/>
    <property type="molecule type" value="Genomic_DNA"/>
</dbReference>
<proteinExistence type="inferred from homology"/>
<dbReference type="GO" id="GO:0004170">
    <property type="term" value="F:dUTP diphosphatase activity"/>
    <property type="evidence" value="ECO:0007669"/>
    <property type="project" value="UniProtKB-UniRule"/>
</dbReference>
<reference evidence="7" key="1">
    <citation type="submission" date="2020-08" db="EMBL/GenBank/DDBJ databases">
        <title>Multicomponent nature underlies the extraordinary mechanical properties of spider dragline silk.</title>
        <authorList>
            <person name="Kono N."/>
            <person name="Nakamura H."/>
            <person name="Mori M."/>
            <person name="Yoshida Y."/>
            <person name="Ohtoshi R."/>
            <person name="Malay A.D."/>
            <person name="Moran D.A.P."/>
            <person name="Tomita M."/>
            <person name="Numata K."/>
            <person name="Arakawa K."/>
        </authorList>
    </citation>
    <scope>NUCLEOTIDE SEQUENCE</scope>
</reference>
<evidence type="ECO:0000313" key="7">
    <source>
        <dbReference type="EMBL" id="GFT30762.1"/>
    </source>
</evidence>
<dbReference type="GO" id="GO:0000287">
    <property type="term" value="F:magnesium ion binding"/>
    <property type="evidence" value="ECO:0007669"/>
    <property type="project" value="UniProtKB-UniRule"/>
</dbReference>
<dbReference type="CDD" id="cd07557">
    <property type="entry name" value="trimeric_dUTPase"/>
    <property type="match status" value="1"/>
</dbReference>
<dbReference type="OrthoDB" id="6427160at2759"/>
<protein>
    <recommendedName>
        <fullName evidence="5">Deoxyuridine 5'-triphosphate nucleotidohydrolase</fullName>
        <shortName evidence="5">dUTPase</shortName>
        <ecNumber evidence="5">3.6.1.23</ecNumber>
    </recommendedName>
    <alternativeName>
        <fullName evidence="5">dUTP pyrophosphatase</fullName>
    </alternativeName>
</protein>
<dbReference type="InterPro" id="IPR033704">
    <property type="entry name" value="dUTPase_trimeric"/>
</dbReference>
<dbReference type="InterPro" id="IPR029054">
    <property type="entry name" value="dUTPase-like"/>
</dbReference>
<dbReference type="InterPro" id="IPR008181">
    <property type="entry name" value="dUTPase"/>
</dbReference>
<evidence type="ECO:0000256" key="4">
    <source>
        <dbReference type="ARBA" id="ARBA00023080"/>
    </source>
</evidence>
<keyword evidence="3 5" id="KW-0378">Hydrolase</keyword>
<comment type="similarity">
    <text evidence="2 5">Belongs to the dUTPase family.</text>
</comment>
<dbReference type="AlphaFoldDB" id="A0A8X6NRD2"/>
<dbReference type="PANTHER" id="PTHR11241:SF0">
    <property type="entry name" value="DEOXYURIDINE 5'-TRIPHOSPHATE NUCLEOTIDOHYDROLASE"/>
    <property type="match status" value="1"/>
</dbReference>
<name>A0A8X6NRD2_NEPPI</name>
<keyword evidence="8" id="KW-1185">Reference proteome</keyword>
<evidence type="ECO:0000259" key="6">
    <source>
        <dbReference type="Pfam" id="PF00692"/>
    </source>
</evidence>
<dbReference type="EC" id="3.6.1.23" evidence="5"/>
<sequence>MTEPNINGFVAPVQLTTVPIQLELGYQLIRPEAYKPTVHDDGSSGVDLYSPKPYTLDPFQQIKVFTGVVFEFQAGWTAFLKDKSSVVTRKQLTVEGGVIDPGYRGEIIVVLRNMSQNTVFIRPGDAVAQLVNVYTGLPPVLKPVYRIESNTRRGTRGFGGDHGQENANK</sequence>
<evidence type="ECO:0000313" key="8">
    <source>
        <dbReference type="Proteomes" id="UP000887013"/>
    </source>
</evidence>
<dbReference type="GO" id="GO:0046081">
    <property type="term" value="P:dUTP catabolic process"/>
    <property type="evidence" value="ECO:0007669"/>
    <property type="project" value="UniProtKB-UniRule"/>
</dbReference>
<dbReference type="Pfam" id="PF00692">
    <property type="entry name" value="dUTPase"/>
    <property type="match status" value="1"/>
</dbReference>